<protein>
    <recommendedName>
        <fullName evidence="8">Cytochrome b5 heme-binding domain-containing protein</fullName>
    </recommendedName>
</protein>
<evidence type="ECO:0000313" key="10">
    <source>
        <dbReference type="Proteomes" id="UP000244309"/>
    </source>
</evidence>
<evidence type="ECO:0000256" key="5">
    <source>
        <dbReference type="ARBA" id="ARBA00023004"/>
    </source>
</evidence>
<dbReference type="Pfam" id="PF00173">
    <property type="entry name" value="Cyt-b5"/>
    <property type="match status" value="1"/>
</dbReference>
<dbReference type="RefSeq" id="XP_025341002.1">
    <property type="nucleotide sequence ID" value="XM_025485537.1"/>
</dbReference>
<evidence type="ECO:0000256" key="3">
    <source>
        <dbReference type="ARBA" id="ARBA00022723"/>
    </source>
</evidence>
<reference evidence="9 10" key="1">
    <citation type="submission" date="2017-12" db="EMBL/GenBank/DDBJ databases">
        <title>Genome Sequence of a Multidrug-Resistant Candida haemulonii Isolate from a Patient with Chronic Leg Ulcers in Israel.</title>
        <authorList>
            <person name="Chow N.A."/>
            <person name="Gade L."/>
            <person name="Batra D."/>
            <person name="Rowe L.A."/>
            <person name="Ben-Ami R."/>
            <person name="Loparev V.N."/>
            <person name="Litvintseva A.P."/>
        </authorList>
    </citation>
    <scope>NUCLEOTIDE SEQUENCE [LARGE SCALE GENOMIC DNA]</scope>
    <source>
        <strain evidence="9 10">B11899</strain>
    </source>
</reference>
<dbReference type="GO" id="GO:0020037">
    <property type="term" value="F:heme binding"/>
    <property type="evidence" value="ECO:0007669"/>
    <property type="project" value="UniProtKB-ARBA"/>
</dbReference>
<dbReference type="GO" id="GO:0005783">
    <property type="term" value="C:endoplasmic reticulum"/>
    <property type="evidence" value="ECO:0007669"/>
    <property type="project" value="UniProtKB-SubCell"/>
</dbReference>
<dbReference type="PANTHER" id="PTHR10281:SF72">
    <property type="entry name" value="NEUDESIN"/>
    <property type="match status" value="1"/>
</dbReference>
<keyword evidence="5" id="KW-0408">Iron</keyword>
<dbReference type="Proteomes" id="UP000244309">
    <property type="component" value="Unassembled WGS sequence"/>
</dbReference>
<dbReference type="SMART" id="SM01117">
    <property type="entry name" value="Cyt-b5"/>
    <property type="match status" value="1"/>
</dbReference>
<accession>A0A2V1AQN9</accession>
<comment type="similarity">
    <text evidence="6">Belongs to the cytochrome b5 family. MAPR subfamily.</text>
</comment>
<dbReference type="GO" id="GO:0046872">
    <property type="term" value="F:metal ion binding"/>
    <property type="evidence" value="ECO:0007669"/>
    <property type="project" value="UniProtKB-KW"/>
</dbReference>
<evidence type="ECO:0000256" key="4">
    <source>
        <dbReference type="ARBA" id="ARBA00022824"/>
    </source>
</evidence>
<name>A0A2V1AQN9_9ASCO</name>
<gene>
    <name evidence="9" type="ORF">CXQ85_001841</name>
</gene>
<dbReference type="Gene3D" id="3.10.120.10">
    <property type="entry name" value="Cytochrome b5-like heme/steroid binding domain"/>
    <property type="match status" value="1"/>
</dbReference>
<dbReference type="VEuPathDB" id="FungiDB:CXQ85_001841"/>
<dbReference type="PANTHER" id="PTHR10281">
    <property type="entry name" value="MEMBRANE-ASSOCIATED PROGESTERONE RECEPTOR COMPONENT-RELATED"/>
    <property type="match status" value="1"/>
</dbReference>
<evidence type="ECO:0000313" key="9">
    <source>
        <dbReference type="EMBL" id="PVH20062.1"/>
    </source>
</evidence>
<dbReference type="SUPFAM" id="SSF55856">
    <property type="entry name" value="Cytochrome b5-like heme/steroid binding domain"/>
    <property type="match status" value="1"/>
</dbReference>
<evidence type="ECO:0000256" key="6">
    <source>
        <dbReference type="ARBA" id="ARBA00038357"/>
    </source>
</evidence>
<keyword evidence="10" id="KW-1185">Reference proteome</keyword>
<dbReference type="EMBL" id="PKFO01000003">
    <property type="protein sequence ID" value="PVH20062.1"/>
    <property type="molecule type" value="Genomic_DNA"/>
</dbReference>
<dbReference type="OrthoDB" id="547796at2759"/>
<evidence type="ECO:0000256" key="1">
    <source>
        <dbReference type="ARBA" id="ARBA00004240"/>
    </source>
</evidence>
<dbReference type="STRING" id="45357.A0A2V1AQN9"/>
<feature type="signal peptide" evidence="7">
    <location>
        <begin position="1"/>
        <end position="17"/>
    </location>
</feature>
<keyword evidence="7" id="KW-0732">Signal</keyword>
<dbReference type="InterPro" id="IPR001199">
    <property type="entry name" value="Cyt_B5-like_heme/steroid-bd"/>
</dbReference>
<feature type="chain" id="PRO_5015977862" description="Cytochrome b5 heme-binding domain-containing protein" evidence="7">
    <location>
        <begin position="18"/>
        <end position="144"/>
    </location>
</feature>
<evidence type="ECO:0000256" key="7">
    <source>
        <dbReference type="SAM" id="SignalP"/>
    </source>
</evidence>
<sequence>MIAFIIIVLLIAYFAKSIISDFMSTPAQVNAEPPTQTAYTPKTLAKFNGKDDPNVYLAVRGKVFDVTNGKAFYGPGGPYENFAGRDASRGLAYNSFDPSVLTPIDQPLDTLQDLSAEEKESLDNWESHFEGKYKLVGTLDNETK</sequence>
<keyword evidence="4" id="KW-0256">Endoplasmic reticulum</keyword>
<dbReference type="FunFam" id="3.10.120.10:FF:000003">
    <property type="entry name" value="membrane-associated progesterone receptor component 1"/>
    <property type="match status" value="1"/>
</dbReference>
<evidence type="ECO:0000256" key="2">
    <source>
        <dbReference type="ARBA" id="ARBA00022617"/>
    </source>
</evidence>
<dbReference type="AlphaFoldDB" id="A0A2V1AQN9"/>
<keyword evidence="2" id="KW-0349">Heme</keyword>
<organism evidence="9 10">
    <name type="scientific">Candidozyma haemuli</name>
    <dbReference type="NCBI Taxonomy" id="45357"/>
    <lineage>
        <taxon>Eukaryota</taxon>
        <taxon>Fungi</taxon>
        <taxon>Dikarya</taxon>
        <taxon>Ascomycota</taxon>
        <taxon>Saccharomycotina</taxon>
        <taxon>Pichiomycetes</taxon>
        <taxon>Metschnikowiaceae</taxon>
        <taxon>Candidozyma</taxon>
    </lineage>
</organism>
<evidence type="ECO:0000259" key="8">
    <source>
        <dbReference type="SMART" id="SM01117"/>
    </source>
</evidence>
<comment type="subcellular location">
    <subcellularLocation>
        <location evidence="1">Endoplasmic reticulum</location>
    </subcellularLocation>
</comment>
<dbReference type="InterPro" id="IPR036400">
    <property type="entry name" value="Cyt_B5-like_heme/steroid_sf"/>
</dbReference>
<proteinExistence type="inferred from homology"/>
<feature type="domain" description="Cytochrome b5 heme-binding" evidence="8">
    <location>
        <begin position="39"/>
        <end position="140"/>
    </location>
</feature>
<keyword evidence="3" id="KW-0479">Metal-binding</keyword>
<dbReference type="InterPro" id="IPR050577">
    <property type="entry name" value="MAPR/NEUFC/NENF-like"/>
</dbReference>
<dbReference type="GeneID" id="37007172"/>
<dbReference type="GO" id="GO:0016020">
    <property type="term" value="C:membrane"/>
    <property type="evidence" value="ECO:0007669"/>
    <property type="project" value="TreeGrafter"/>
</dbReference>
<comment type="caution">
    <text evidence="9">The sequence shown here is derived from an EMBL/GenBank/DDBJ whole genome shotgun (WGS) entry which is preliminary data.</text>
</comment>